<comment type="subcellular location">
    <subcellularLocation>
        <location evidence="1">Endoplasmic reticulum membrane</location>
        <topology evidence="1">Multi-pass membrane protein</topology>
    </subcellularLocation>
</comment>
<dbReference type="Gene3D" id="3.40.720.10">
    <property type="entry name" value="Alkaline Phosphatase, subunit A"/>
    <property type="match status" value="1"/>
</dbReference>
<name>A0A8H3F794_9LECA</name>
<dbReference type="PANTHER" id="PTHR23071:SF1">
    <property type="entry name" value="GPI ETHANOLAMINE PHOSPHATE TRANSFERASE 3"/>
    <property type="match status" value="1"/>
</dbReference>
<dbReference type="PANTHER" id="PTHR23071">
    <property type="entry name" value="PHOSPHATIDYLINOSITOL GLYCAN"/>
    <property type="match status" value="1"/>
</dbReference>
<feature type="transmembrane region" description="Helical" evidence="11">
    <location>
        <begin position="710"/>
        <end position="732"/>
    </location>
</feature>
<sequence length="1020" mass="112278">MAQESTEYQQIKAQFAAAKAKAQNDGNQRGQKPAQTPAAASASVRFKTQHFLASLIFIWFLLLHVIGIFLFTKGFLLTRLVLEDKSTCAGPPIKLSDHGDCWLPKTFDKAVVIIIDALRYDFTVPHNETEHYLNALTVLHETSQSQPQNAFLRPFIADPPTTTLTRLKGLTTGTLPTFVDAGSNFAGTAIDEDNLVAQLKDAGKTIVHLGDDTWHSLFPGYFDPNLTKSYDSFNVWDLHTVDNGVIEHLLPLLKIPERWDVIFGHFLGVDHAGHRYGPDHPAMAAKLRQMDEVLRQVIEQLSDDTLLVVMGDHGMDSKGDHGGESDDEIEAALWMYSRKGVFGRTDPGHIQPPKTAKIRPVNQIDLVPTLSLLLGLPIPFNNLGWPIEEAFVGADGQHFEHLSAAYALSGAQIHEYQEKYASVRGSDTNAMILPEAAWQASLTKWDKPLPNKKADQNHWLEISQLFSAYQKEHLKVCKSLWARFDLASMGMGILVLGFALLALIHFASSAAGDRLKIIPVVLRQAFPAAVLGIVLGRMVGFTALELPSLDLSLLGGSLGSLAGYAIAVGSQSLSIPLPTSLWSWASVVFTLSQSVGFASNSFTIWEDEILLFFLSTFGVLALLSSLRQRNPMGQVLGSYHSILFLFLSRISSLSRLCREEQMPICRSTFYASATSSTSAIWQLFIPYVVATLLPSILKSYYSGTRSYEGISAFWIGFCFRLGLLGTAVYWTIDAADNGEWFASISPTTLSGMKIHLAQILLGLAFIAGAVIFIWAPLCIQVLQSTTSEPTKSIIIFGHANVHGSRYALLYIAWHLGITIVSKPMANGSLAVMGWQLFSLLEILDINGLTPTLTQTTPSIASTMVALIASFYYFKTGHTATLSSIQWDVAFLSQSTIRYPWSPLLVMLNHFASFILAAVFIPLVALWKQPAPGNKRPLSSVLNDICSALADFIVYFAVESLATTMWAGHLRRHLMLYRIFNPRFLMGAAVLLIVDVIGIFVGLMFGIWCNIGSVAEVFGWN</sequence>
<protein>
    <recommendedName>
        <fullName evidence="14">GPI ethanolamine phosphate transferase 3</fullName>
    </recommendedName>
</protein>
<feature type="transmembrane region" description="Helical" evidence="11">
    <location>
        <begin position="581"/>
        <end position="602"/>
    </location>
</feature>
<dbReference type="InterPro" id="IPR037675">
    <property type="entry name" value="PIG-O_N"/>
</dbReference>
<dbReference type="SUPFAM" id="SSF53649">
    <property type="entry name" value="Alkaline phosphatase-like"/>
    <property type="match status" value="1"/>
</dbReference>
<dbReference type="AlphaFoldDB" id="A0A8H3F794"/>
<evidence type="ECO:0000313" key="13">
    <source>
        <dbReference type="Proteomes" id="UP000664169"/>
    </source>
</evidence>
<keyword evidence="5" id="KW-0808">Transferase</keyword>
<proteinExistence type="inferred from homology"/>
<comment type="pathway">
    <text evidence="2">Glycolipid biosynthesis; glycosylphosphatidylinositol-anchor biosynthesis.</text>
</comment>
<keyword evidence="8 11" id="KW-1133">Transmembrane helix</keyword>
<feature type="transmembrane region" description="Helical" evidence="11">
    <location>
        <begin position="526"/>
        <end position="544"/>
    </location>
</feature>
<dbReference type="InterPro" id="IPR002591">
    <property type="entry name" value="Phosphodiest/P_Trfase"/>
</dbReference>
<keyword evidence="10" id="KW-0325">Glycoprotein</keyword>
<evidence type="ECO:0000256" key="10">
    <source>
        <dbReference type="ARBA" id="ARBA00023180"/>
    </source>
</evidence>
<dbReference type="InterPro" id="IPR017850">
    <property type="entry name" value="Alkaline_phosphatase_core_sf"/>
</dbReference>
<feature type="transmembrane region" description="Helical" evidence="11">
    <location>
        <begin position="903"/>
        <end position="926"/>
    </location>
</feature>
<evidence type="ECO:0000256" key="6">
    <source>
        <dbReference type="ARBA" id="ARBA00022692"/>
    </source>
</evidence>
<reference evidence="12" key="1">
    <citation type="submission" date="2021-03" db="EMBL/GenBank/DDBJ databases">
        <authorList>
            <person name="Tagirdzhanova G."/>
        </authorList>
    </citation>
    <scope>NUCLEOTIDE SEQUENCE</scope>
</reference>
<dbReference type="UniPathway" id="UPA00196"/>
<dbReference type="CDD" id="cd16023">
    <property type="entry name" value="GPI_EPT_3"/>
    <property type="match status" value="1"/>
</dbReference>
<evidence type="ECO:0000256" key="8">
    <source>
        <dbReference type="ARBA" id="ARBA00022989"/>
    </source>
</evidence>
<keyword evidence="4" id="KW-0337">GPI-anchor biosynthesis</keyword>
<keyword evidence="7" id="KW-0256">Endoplasmic reticulum</keyword>
<dbReference type="EMBL" id="CAJPDQ010000014">
    <property type="protein sequence ID" value="CAF9919426.1"/>
    <property type="molecule type" value="Genomic_DNA"/>
</dbReference>
<evidence type="ECO:0000256" key="7">
    <source>
        <dbReference type="ARBA" id="ARBA00022824"/>
    </source>
</evidence>
<keyword evidence="13" id="KW-1185">Reference proteome</keyword>
<dbReference type="OrthoDB" id="272139at2759"/>
<feature type="transmembrane region" description="Helical" evidence="11">
    <location>
        <begin position="946"/>
        <end position="966"/>
    </location>
</feature>
<feature type="transmembrane region" description="Helical" evidence="11">
    <location>
        <begin position="51"/>
        <end position="71"/>
    </location>
</feature>
<evidence type="ECO:0000256" key="3">
    <source>
        <dbReference type="ARBA" id="ARBA00008695"/>
    </source>
</evidence>
<comment type="caution">
    <text evidence="12">The sequence shown here is derived from an EMBL/GenBank/DDBJ whole genome shotgun (WGS) entry which is preliminary data.</text>
</comment>
<dbReference type="GO" id="GO:0005789">
    <property type="term" value="C:endoplasmic reticulum membrane"/>
    <property type="evidence" value="ECO:0007669"/>
    <property type="project" value="UniProtKB-SubCell"/>
</dbReference>
<feature type="transmembrane region" description="Helical" evidence="11">
    <location>
        <begin position="987"/>
        <end position="1007"/>
    </location>
</feature>
<keyword evidence="6 11" id="KW-0812">Transmembrane</keyword>
<evidence type="ECO:0000256" key="11">
    <source>
        <dbReference type="SAM" id="Phobius"/>
    </source>
</evidence>
<dbReference type="Proteomes" id="UP000664169">
    <property type="component" value="Unassembled WGS sequence"/>
</dbReference>
<evidence type="ECO:0008006" key="14">
    <source>
        <dbReference type="Google" id="ProtNLM"/>
    </source>
</evidence>
<keyword evidence="9 11" id="KW-0472">Membrane</keyword>
<evidence type="ECO:0000256" key="9">
    <source>
        <dbReference type="ARBA" id="ARBA00023136"/>
    </source>
</evidence>
<feature type="transmembrane region" description="Helical" evidence="11">
    <location>
        <begin position="855"/>
        <end position="873"/>
    </location>
</feature>
<accession>A0A8H3F794</accession>
<dbReference type="InterPro" id="IPR039524">
    <property type="entry name" value="PIGO/GPI13"/>
</dbReference>
<evidence type="ECO:0000256" key="1">
    <source>
        <dbReference type="ARBA" id="ARBA00004477"/>
    </source>
</evidence>
<dbReference type="GO" id="GO:0051377">
    <property type="term" value="F:mannose-ethanolamine phosphotransferase activity"/>
    <property type="evidence" value="ECO:0007669"/>
    <property type="project" value="InterPro"/>
</dbReference>
<evidence type="ECO:0000256" key="4">
    <source>
        <dbReference type="ARBA" id="ARBA00022502"/>
    </source>
</evidence>
<feature type="transmembrane region" description="Helical" evidence="11">
    <location>
        <begin position="484"/>
        <end position="506"/>
    </location>
</feature>
<comment type="similarity">
    <text evidence="3">Belongs to the PIGG/PIGN/PIGO family. PIGO subfamily.</text>
</comment>
<feature type="transmembrane region" description="Helical" evidence="11">
    <location>
        <begin position="759"/>
        <end position="782"/>
    </location>
</feature>
<organism evidence="12 13">
    <name type="scientific">Gomphillus americanus</name>
    <dbReference type="NCBI Taxonomy" id="1940652"/>
    <lineage>
        <taxon>Eukaryota</taxon>
        <taxon>Fungi</taxon>
        <taxon>Dikarya</taxon>
        <taxon>Ascomycota</taxon>
        <taxon>Pezizomycotina</taxon>
        <taxon>Lecanoromycetes</taxon>
        <taxon>OSLEUM clade</taxon>
        <taxon>Ostropomycetidae</taxon>
        <taxon>Ostropales</taxon>
        <taxon>Graphidaceae</taxon>
        <taxon>Gomphilloideae</taxon>
        <taxon>Gomphillus</taxon>
    </lineage>
</organism>
<dbReference type="GO" id="GO:0006506">
    <property type="term" value="P:GPI anchor biosynthetic process"/>
    <property type="evidence" value="ECO:0007669"/>
    <property type="project" value="UniProtKB-UniPathway"/>
</dbReference>
<evidence type="ECO:0000256" key="2">
    <source>
        <dbReference type="ARBA" id="ARBA00004687"/>
    </source>
</evidence>
<feature type="transmembrane region" description="Helical" evidence="11">
    <location>
        <begin position="669"/>
        <end position="690"/>
    </location>
</feature>
<dbReference type="Pfam" id="PF01663">
    <property type="entry name" value="Phosphodiest"/>
    <property type="match status" value="1"/>
</dbReference>
<evidence type="ECO:0000313" key="12">
    <source>
        <dbReference type="EMBL" id="CAF9919426.1"/>
    </source>
</evidence>
<feature type="transmembrane region" description="Helical" evidence="11">
    <location>
        <begin position="609"/>
        <end position="626"/>
    </location>
</feature>
<gene>
    <name evidence="12" type="ORF">GOMPHAMPRED_001812</name>
</gene>
<evidence type="ECO:0000256" key="5">
    <source>
        <dbReference type="ARBA" id="ARBA00022679"/>
    </source>
</evidence>